<name>A0A6A7BAV7_9PLEO</name>
<feature type="non-terminal residue" evidence="2">
    <location>
        <position position="1"/>
    </location>
</feature>
<evidence type="ECO:0000313" key="3">
    <source>
        <dbReference type="Proteomes" id="UP000799423"/>
    </source>
</evidence>
<accession>A0A6A7BAV7</accession>
<dbReference type="AlphaFoldDB" id="A0A6A7BAV7"/>
<sequence length="60" mass="6368">APWPPPAPALFAHQEGTDHDSPTHQMLCFMALIAGEDGVGHMCDIDRLGGVGDRQGWLGS</sequence>
<dbReference type="Proteomes" id="UP000799423">
    <property type="component" value="Unassembled WGS sequence"/>
</dbReference>
<dbReference type="EMBL" id="MU006302">
    <property type="protein sequence ID" value="KAF2851479.1"/>
    <property type="molecule type" value="Genomic_DNA"/>
</dbReference>
<feature type="region of interest" description="Disordered" evidence="1">
    <location>
        <begin position="1"/>
        <end position="21"/>
    </location>
</feature>
<evidence type="ECO:0000313" key="2">
    <source>
        <dbReference type="EMBL" id="KAF2851479.1"/>
    </source>
</evidence>
<keyword evidence="3" id="KW-1185">Reference proteome</keyword>
<gene>
    <name evidence="2" type="ORF">T440DRAFT_394538</name>
</gene>
<evidence type="ECO:0000256" key="1">
    <source>
        <dbReference type="SAM" id="MobiDB-lite"/>
    </source>
</evidence>
<protein>
    <submittedName>
        <fullName evidence="2">Uncharacterized protein</fullName>
    </submittedName>
</protein>
<reference evidence="2" key="1">
    <citation type="submission" date="2020-01" db="EMBL/GenBank/DDBJ databases">
        <authorList>
            <consortium name="DOE Joint Genome Institute"/>
            <person name="Haridas S."/>
            <person name="Albert R."/>
            <person name="Binder M."/>
            <person name="Bloem J."/>
            <person name="Labutti K."/>
            <person name="Salamov A."/>
            <person name="Andreopoulos B."/>
            <person name="Baker S.E."/>
            <person name="Barry K."/>
            <person name="Bills G."/>
            <person name="Bluhm B.H."/>
            <person name="Cannon C."/>
            <person name="Castanera R."/>
            <person name="Culley D.E."/>
            <person name="Daum C."/>
            <person name="Ezra D."/>
            <person name="Gonzalez J.B."/>
            <person name="Henrissat B."/>
            <person name="Kuo A."/>
            <person name="Liang C."/>
            <person name="Lipzen A."/>
            <person name="Lutzoni F."/>
            <person name="Magnuson J."/>
            <person name="Mondo S."/>
            <person name="Nolan M."/>
            <person name="Ohm R."/>
            <person name="Pangilinan J."/>
            <person name="Park H.-J."/>
            <person name="Ramirez L."/>
            <person name="Alfaro M."/>
            <person name="Sun H."/>
            <person name="Tritt A."/>
            <person name="Yoshinaga Y."/>
            <person name="Zwiers L.-H."/>
            <person name="Turgeon B.G."/>
            <person name="Goodwin S.B."/>
            <person name="Spatafora J.W."/>
            <person name="Crous P.W."/>
            <person name="Grigoriev I.V."/>
        </authorList>
    </citation>
    <scope>NUCLEOTIDE SEQUENCE</scope>
    <source>
        <strain evidence="2">IPT5</strain>
    </source>
</reference>
<dbReference type="OrthoDB" id="10355029at2759"/>
<organism evidence="2 3">
    <name type="scientific">Plenodomus tracheiphilus IPT5</name>
    <dbReference type="NCBI Taxonomy" id="1408161"/>
    <lineage>
        <taxon>Eukaryota</taxon>
        <taxon>Fungi</taxon>
        <taxon>Dikarya</taxon>
        <taxon>Ascomycota</taxon>
        <taxon>Pezizomycotina</taxon>
        <taxon>Dothideomycetes</taxon>
        <taxon>Pleosporomycetidae</taxon>
        <taxon>Pleosporales</taxon>
        <taxon>Pleosporineae</taxon>
        <taxon>Leptosphaeriaceae</taxon>
        <taxon>Plenodomus</taxon>
    </lineage>
</organism>
<proteinExistence type="predicted"/>